<dbReference type="AlphaFoldDB" id="A0A9P1J004"/>
<evidence type="ECO:0000313" key="3">
    <source>
        <dbReference type="Proteomes" id="UP001152747"/>
    </source>
</evidence>
<accession>A0A9P1J004</accession>
<name>A0A9P1J004_9PELO</name>
<sequence>MFEFLKLPPEIRMMIINRMHPVDLFNLKKCSKLCSEEVKNSKNYCFGLLWDNSNDYFIELKMYFFDYSYENSIKFWKNRNFIQKFFARRNIRKAQDLFRKKLIRYKRTVKNIWIRGDFFGIDEENMKFLKLESLKIEDLQPETLFDVQKFLSQTIKNRLEALELSRCKYLARLNIQEIYNIRDYLKIDFELNPQQFQALIAKNITIPIGKLKYEDIIEFIESWRNGKREIQKCVLYFKEPQEFSDVEQLFYNIFRTKNIRFGNIQHKSRTNKALSIEAIGISDCYGILMECDAVF</sequence>
<dbReference type="InterPro" id="IPR001810">
    <property type="entry name" value="F-box_dom"/>
</dbReference>
<reference evidence="2" key="1">
    <citation type="submission" date="2022-11" db="EMBL/GenBank/DDBJ databases">
        <authorList>
            <person name="Kikuchi T."/>
        </authorList>
    </citation>
    <scope>NUCLEOTIDE SEQUENCE</scope>
    <source>
        <strain evidence="2">PS1010</strain>
    </source>
</reference>
<dbReference type="EMBL" id="CANHGI010000006">
    <property type="protein sequence ID" value="CAI5454146.1"/>
    <property type="molecule type" value="Genomic_DNA"/>
</dbReference>
<dbReference type="Pfam" id="PF00646">
    <property type="entry name" value="F-box"/>
    <property type="match status" value="1"/>
</dbReference>
<organism evidence="2 3">
    <name type="scientific">Caenorhabditis angaria</name>
    <dbReference type="NCBI Taxonomy" id="860376"/>
    <lineage>
        <taxon>Eukaryota</taxon>
        <taxon>Metazoa</taxon>
        <taxon>Ecdysozoa</taxon>
        <taxon>Nematoda</taxon>
        <taxon>Chromadorea</taxon>
        <taxon>Rhabditida</taxon>
        <taxon>Rhabditina</taxon>
        <taxon>Rhabditomorpha</taxon>
        <taxon>Rhabditoidea</taxon>
        <taxon>Rhabditidae</taxon>
        <taxon>Peloderinae</taxon>
        <taxon>Caenorhabditis</taxon>
    </lineage>
</organism>
<proteinExistence type="predicted"/>
<feature type="domain" description="F-box" evidence="1">
    <location>
        <begin position="1"/>
        <end position="53"/>
    </location>
</feature>
<dbReference type="Proteomes" id="UP001152747">
    <property type="component" value="Unassembled WGS sequence"/>
</dbReference>
<protein>
    <recommendedName>
        <fullName evidence="1">F-box domain-containing protein</fullName>
    </recommendedName>
</protein>
<comment type="caution">
    <text evidence="2">The sequence shown here is derived from an EMBL/GenBank/DDBJ whole genome shotgun (WGS) entry which is preliminary data.</text>
</comment>
<keyword evidence="3" id="KW-1185">Reference proteome</keyword>
<evidence type="ECO:0000259" key="1">
    <source>
        <dbReference type="PROSITE" id="PS50181"/>
    </source>
</evidence>
<evidence type="ECO:0000313" key="2">
    <source>
        <dbReference type="EMBL" id="CAI5454146.1"/>
    </source>
</evidence>
<dbReference type="PROSITE" id="PS50181">
    <property type="entry name" value="FBOX"/>
    <property type="match status" value="1"/>
</dbReference>
<gene>
    <name evidence="2" type="ORF">CAMP_LOCUS16783</name>
</gene>